<dbReference type="AlphaFoldDB" id="A0AA40B5G7"/>
<protein>
    <submittedName>
        <fullName evidence="1">Uncharacterized protein</fullName>
    </submittedName>
</protein>
<name>A0AA40B5G7_9PEZI</name>
<dbReference type="EMBL" id="JAUIRO010000002">
    <property type="protein sequence ID" value="KAK0728069.1"/>
    <property type="molecule type" value="Genomic_DNA"/>
</dbReference>
<dbReference type="Proteomes" id="UP001172101">
    <property type="component" value="Unassembled WGS sequence"/>
</dbReference>
<evidence type="ECO:0000313" key="2">
    <source>
        <dbReference type="Proteomes" id="UP001172101"/>
    </source>
</evidence>
<dbReference type="GeneID" id="85324627"/>
<proteinExistence type="predicted"/>
<dbReference type="Gene3D" id="2.115.10.20">
    <property type="entry name" value="Glycosyl hydrolase domain, family 43"/>
    <property type="match status" value="1"/>
</dbReference>
<accession>A0AA40B5G7</accession>
<sequence>MISIGLLDDGSQFQEITPAAAKGCAVQGKSHVFKRAGLYYLMWSSGRQGDNDNDGHGNCAPAISYATSSSPLGPFLPVAGNSTVLQLDPAVAAVTSTAAIGSSTINVPGTDIWYLVYNRQPLSEQGAAPGTHTVLAYDRLYFSTRAKGSTIEPVQMLVQDNFADGDMVGWTAYDDDNGSSFMPSSGQLAAGWSWGGKALLDVNFTDLALTADVSAPFLAAVPSTENNAMASNRQHLVLGDAGLVFRVAPPITSDVDSYRGYYAGIRTTRNGAEVVLGRADGGRWTQLAATRLQALAGSGSGRYRMRVKAVGDNIQVFIGGDNGDLAHEEPQINVTDGSYASGRAGVRVYLTSAVFGNVSLARP</sequence>
<organism evidence="1 2">
    <name type="scientific">Lasiosphaeria miniovina</name>
    <dbReference type="NCBI Taxonomy" id="1954250"/>
    <lineage>
        <taxon>Eukaryota</taxon>
        <taxon>Fungi</taxon>
        <taxon>Dikarya</taxon>
        <taxon>Ascomycota</taxon>
        <taxon>Pezizomycotina</taxon>
        <taxon>Sordariomycetes</taxon>
        <taxon>Sordariomycetidae</taxon>
        <taxon>Sordariales</taxon>
        <taxon>Lasiosphaeriaceae</taxon>
        <taxon>Lasiosphaeria</taxon>
    </lineage>
</organism>
<comment type="caution">
    <text evidence="1">The sequence shown here is derived from an EMBL/GenBank/DDBJ whole genome shotgun (WGS) entry which is preliminary data.</text>
</comment>
<dbReference type="Gene3D" id="2.60.120.560">
    <property type="entry name" value="Exo-inulinase, domain 1"/>
    <property type="match status" value="1"/>
</dbReference>
<reference evidence="1" key="1">
    <citation type="submission" date="2023-06" db="EMBL/GenBank/DDBJ databases">
        <title>Genome-scale phylogeny and comparative genomics of the fungal order Sordariales.</title>
        <authorList>
            <consortium name="Lawrence Berkeley National Laboratory"/>
            <person name="Hensen N."/>
            <person name="Bonometti L."/>
            <person name="Westerberg I."/>
            <person name="Brannstrom I.O."/>
            <person name="Guillou S."/>
            <person name="Cros-Aarteil S."/>
            <person name="Calhoun S."/>
            <person name="Haridas S."/>
            <person name="Kuo A."/>
            <person name="Mondo S."/>
            <person name="Pangilinan J."/>
            <person name="Riley R."/>
            <person name="LaButti K."/>
            <person name="Andreopoulos B."/>
            <person name="Lipzen A."/>
            <person name="Chen C."/>
            <person name="Yanf M."/>
            <person name="Daum C."/>
            <person name="Ng V."/>
            <person name="Clum A."/>
            <person name="Steindorff A."/>
            <person name="Ohm R."/>
            <person name="Martin F."/>
            <person name="Silar P."/>
            <person name="Natvig D."/>
            <person name="Lalanne C."/>
            <person name="Gautier V."/>
            <person name="Ament-velasquez S.L."/>
            <person name="Kruys A."/>
            <person name="Hutchinson M.I."/>
            <person name="Powell A.J."/>
            <person name="Barry K."/>
            <person name="Miller A.N."/>
            <person name="Grigoriev I.V."/>
            <person name="Debuchy R."/>
            <person name="Gladieux P."/>
            <person name="Thoren M.H."/>
            <person name="Johannesson H."/>
        </authorList>
    </citation>
    <scope>NUCLEOTIDE SEQUENCE</scope>
    <source>
        <strain evidence="1">SMH2392-1A</strain>
    </source>
</reference>
<gene>
    <name evidence="1" type="ORF">B0T26DRAFT_696697</name>
</gene>
<dbReference type="RefSeq" id="XP_060300924.1">
    <property type="nucleotide sequence ID" value="XM_060441357.1"/>
</dbReference>
<dbReference type="InterPro" id="IPR023296">
    <property type="entry name" value="Glyco_hydro_beta-prop_sf"/>
</dbReference>
<evidence type="ECO:0000313" key="1">
    <source>
        <dbReference type="EMBL" id="KAK0728069.1"/>
    </source>
</evidence>
<keyword evidence="2" id="KW-1185">Reference proteome</keyword>
<dbReference type="SUPFAM" id="SSF75005">
    <property type="entry name" value="Arabinanase/levansucrase/invertase"/>
    <property type="match status" value="1"/>
</dbReference>